<dbReference type="InterPro" id="IPR033906">
    <property type="entry name" value="Lipase_N"/>
</dbReference>
<dbReference type="GO" id="GO:0005576">
    <property type="term" value="C:extracellular region"/>
    <property type="evidence" value="ECO:0007669"/>
    <property type="project" value="UniProtKB-SubCell"/>
</dbReference>
<keyword evidence="7 13" id="KW-0443">Lipid metabolism</keyword>
<dbReference type="PANTHER" id="PTHR11610:SF108">
    <property type="entry name" value="INACTIVE PANCREATIC LIPASE-RELATED PROTEIN 1"/>
    <property type="match status" value="1"/>
</dbReference>
<dbReference type="Gene3D" id="3.40.50.1820">
    <property type="entry name" value="alpha/beta hydrolase"/>
    <property type="match status" value="1"/>
</dbReference>
<dbReference type="SUPFAM" id="SSF49723">
    <property type="entry name" value="Lipase/lipooxygenase domain (PLAT/LH2 domain)"/>
    <property type="match status" value="1"/>
</dbReference>
<keyword evidence="5 11" id="KW-0106">Calcium</keyword>
<dbReference type="InterPro" id="IPR002331">
    <property type="entry name" value="Lipase_panc"/>
</dbReference>
<keyword evidence="8 13" id="KW-1015">Disulfide bond</keyword>
<keyword evidence="6 13" id="KW-0442">Lipid degradation</keyword>
<dbReference type="GO" id="GO:0046872">
    <property type="term" value="F:metal ion binding"/>
    <property type="evidence" value="ECO:0007669"/>
    <property type="project" value="UniProtKB-KW"/>
</dbReference>
<evidence type="ECO:0000256" key="6">
    <source>
        <dbReference type="ARBA" id="ARBA00022963"/>
    </source>
</evidence>
<keyword evidence="17" id="KW-1185">Reference proteome</keyword>
<gene>
    <name evidence="16" type="primary">PNLIPRP1</name>
</gene>
<comment type="subcellular location">
    <subcellularLocation>
        <location evidence="1 13">Secreted</location>
    </subcellularLocation>
</comment>
<dbReference type="InterPro" id="IPR013818">
    <property type="entry name" value="Lipase"/>
</dbReference>
<organism evidence="16 17">
    <name type="scientific">Moschus moschiferus</name>
    <name type="common">Siberian musk deer</name>
    <name type="synonym">Moschus sibiricus</name>
    <dbReference type="NCBI Taxonomy" id="68415"/>
    <lineage>
        <taxon>Eukaryota</taxon>
        <taxon>Metazoa</taxon>
        <taxon>Chordata</taxon>
        <taxon>Craniata</taxon>
        <taxon>Vertebrata</taxon>
        <taxon>Euteleostomi</taxon>
        <taxon>Mammalia</taxon>
        <taxon>Eutheria</taxon>
        <taxon>Laurasiatheria</taxon>
        <taxon>Artiodactyla</taxon>
        <taxon>Ruminantia</taxon>
        <taxon>Pecora</taxon>
        <taxon>Moschidae</taxon>
        <taxon>Moschus</taxon>
    </lineage>
</organism>
<evidence type="ECO:0000313" key="17">
    <source>
        <dbReference type="Proteomes" id="UP000694544"/>
    </source>
</evidence>
<evidence type="ECO:0000256" key="9">
    <source>
        <dbReference type="ARBA" id="ARBA00048377"/>
    </source>
</evidence>
<evidence type="ECO:0000259" key="15">
    <source>
        <dbReference type="SMART" id="SM00308"/>
    </source>
</evidence>
<dbReference type="InterPro" id="IPR000734">
    <property type="entry name" value="TAG_lipase"/>
</dbReference>
<sequence length="480" mass="53230">MATHSSVLVWRIPGTGEPGNEVCYDSIGCFSDSEPRAGTAIRPLKILPWNPEKIGTCFLLYTNKNPNNFQILLSSDPSTTEASNFQTDKKTRFTIHGFTDKGDESWLVDMCKNMFEVEEVNCICMDWKKGSQTTYTQAANTNVRVVGAQMSNYSCSPSQVHLIGHSLGAHVAGEAGRKTPGLGRITGLDPVQANFEGTPEEVRHDPSDAGFVDVIHTDVAALIPFTDFGVKQQVGHLDFFPNGREEMSRFRKNALFQIVDLDGIWTSSFASSQTWDFVACNYLRSYRYYSESTLNPNGLTEYPCACYRDFESNKCFPCPDEGRPQMGHYADRFAGKTREEQQQFFLNTGDSSRFARWRYGVSVTLSGRTATGQIKVALFGNKGNTRQYNVFNIQDFHIGIIKPGPTLSSEFDADIDVGTTEKVKFLWNNNVVNPTLSKVGAAKIIVQKGEEKTEEHSTEEAGGECGAGRGCSRGLPCRPH</sequence>
<dbReference type="PRINTS" id="PR00821">
    <property type="entry name" value="TAGLIPASE"/>
</dbReference>
<feature type="binding site" evidence="11">
    <location>
        <position position="203"/>
    </location>
    <ligand>
        <name>Ca(2+)</name>
        <dbReference type="ChEBI" id="CHEBI:29108"/>
    </ligand>
</feature>
<feature type="compositionally biased region" description="Basic and acidic residues" evidence="14">
    <location>
        <begin position="450"/>
        <end position="459"/>
    </location>
</feature>
<dbReference type="EC" id="3.1.1.3" evidence="13"/>
<dbReference type="GO" id="GO:0016042">
    <property type="term" value="P:lipid catabolic process"/>
    <property type="evidence" value="ECO:0007669"/>
    <property type="project" value="UniProtKB-KW"/>
</dbReference>
<dbReference type="SUPFAM" id="SSF53474">
    <property type="entry name" value="alpha/beta-Hydrolases"/>
    <property type="match status" value="1"/>
</dbReference>
<evidence type="ECO:0000256" key="4">
    <source>
        <dbReference type="ARBA" id="ARBA00022723"/>
    </source>
</evidence>
<feature type="domain" description="PLAT" evidence="15">
    <location>
        <begin position="357"/>
        <end position="465"/>
    </location>
</feature>
<evidence type="ECO:0000256" key="12">
    <source>
        <dbReference type="RuleBase" id="RU004262"/>
    </source>
</evidence>
<dbReference type="CDD" id="cd00707">
    <property type="entry name" value="Pancreat_lipase_like"/>
    <property type="match status" value="1"/>
</dbReference>
<feature type="region of interest" description="Disordered" evidence="14">
    <location>
        <begin position="450"/>
        <end position="480"/>
    </location>
</feature>
<dbReference type="Gene3D" id="2.60.60.20">
    <property type="entry name" value="PLAT/LH2 domain"/>
    <property type="match status" value="1"/>
</dbReference>
<evidence type="ECO:0000256" key="13">
    <source>
        <dbReference type="RuleBase" id="RU362046"/>
    </source>
</evidence>
<dbReference type="SMART" id="SM00308">
    <property type="entry name" value="LH2"/>
    <property type="match status" value="1"/>
</dbReference>
<dbReference type="FunFam" id="3.40.50.1820:FF:000033">
    <property type="entry name" value="Pancreatic triacylglycerol lipase"/>
    <property type="match status" value="1"/>
</dbReference>
<feature type="binding site" evidence="11">
    <location>
        <position position="200"/>
    </location>
    <ligand>
        <name>Ca(2+)</name>
        <dbReference type="ChEBI" id="CHEBI:29108"/>
    </ligand>
</feature>
<dbReference type="Proteomes" id="UP000694544">
    <property type="component" value="Unplaced"/>
</dbReference>
<evidence type="ECO:0000256" key="10">
    <source>
        <dbReference type="ARBA" id="ARBA00048386"/>
    </source>
</evidence>
<comment type="similarity">
    <text evidence="2 12">Belongs to the AB hydrolase superfamily. Lipase family.</text>
</comment>
<accession>A0A8C6DW71</accession>
<dbReference type="InterPro" id="IPR029058">
    <property type="entry name" value="AB_hydrolase_fold"/>
</dbReference>
<dbReference type="Ensembl" id="ENSMMST00000024829.1">
    <property type="protein sequence ID" value="ENSMMSP00000022426.1"/>
    <property type="gene ID" value="ENSMMSG00000016370.1"/>
</dbReference>
<evidence type="ECO:0000256" key="1">
    <source>
        <dbReference type="ARBA" id="ARBA00004613"/>
    </source>
</evidence>
<dbReference type="FunFam" id="2.60.60.20:FF:000003">
    <property type="entry name" value="Triacylglycerol lipase"/>
    <property type="match status" value="1"/>
</dbReference>
<evidence type="ECO:0000256" key="11">
    <source>
        <dbReference type="PIRSR" id="PIRSR000865-2"/>
    </source>
</evidence>
<feature type="binding site" evidence="11">
    <location>
        <position position="205"/>
    </location>
    <ligand>
        <name>Ca(2+)</name>
        <dbReference type="ChEBI" id="CHEBI:29108"/>
    </ligand>
</feature>
<comment type="catalytic activity">
    <reaction evidence="13">
        <text>a triacylglycerol + H2O = a diacylglycerol + a fatty acid + H(+)</text>
        <dbReference type="Rhea" id="RHEA:12044"/>
        <dbReference type="ChEBI" id="CHEBI:15377"/>
        <dbReference type="ChEBI" id="CHEBI:15378"/>
        <dbReference type="ChEBI" id="CHEBI:17855"/>
        <dbReference type="ChEBI" id="CHEBI:18035"/>
        <dbReference type="ChEBI" id="CHEBI:28868"/>
        <dbReference type="EC" id="3.1.1.3"/>
    </reaction>
</comment>
<evidence type="ECO:0000256" key="8">
    <source>
        <dbReference type="ARBA" id="ARBA00023157"/>
    </source>
</evidence>
<dbReference type="AlphaFoldDB" id="A0A8C6DW71"/>
<comment type="catalytic activity">
    <reaction evidence="9">
        <text>1,2,3-tributanoylglycerol + H2O = dibutanoylglycerol + butanoate + H(+)</text>
        <dbReference type="Rhea" id="RHEA:40475"/>
        <dbReference type="ChEBI" id="CHEBI:15377"/>
        <dbReference type="ChEBI" id="CHEBI:15378"/>
        <dbReference type="ChEBI" id="CHEBI:17968"/>
        <dbReference type="ChEBI" id="CHEBI:35020"/>
        <dbReference type="ChEBI" id="CHEBI:76478"/>
    </reaction>
    <physiologicalReaction direction="left-to-right" evidence="9">
        <dbReference type="Rhea" id="RHEA:40476"/>
    </physiologicalReaction>
</comment>
<dbReference type="PRINTS" id="PR00823">
    <property type="entry name" value="PANCLIPASE"/>
</dbReference>
<feature type="binding site" evidence="11">
    <location>
        <position position="208"/>
    </location>
    <ligand>
        <name>Ca(2+)</name>
        <dbReference type="ChEBI" id="CHEBI:29108"/>
    </ligand>
</feature>
<dbReference type="InterPro" id="IPR001024">
    <property type="entry name" value="PLAT/LH2_dom"/>
</dbReference>
<reference evidence="16" key="1">
    <citation type="submission" date="2025-08" db="UniProtKB">
        <authorList>
            <consortium name="Ensembl"/>
        </authorList>
    </citation>
    <scope>IDENTIFICATION</scope>
</reference>
<evidence type="ECO:0000313" key="16">
    <source>
        <dbReference type="Ensembl" id="ENSMMSP00000022426.1"/>
    </source>
</evidence>
<dbReference type="GO" id="GO:0004465">
    <property type="term" value="F:lipoprotein lipase activity"/>
    <property type="evidence" value="ECO:0007669"/>
    <property type="project" value="TreeGrafter"/>
</dbReference>
<evidence type="ECO:0000256" key="3">
    <source>
        <dbReference type="ARBA" id="ARBA00022525"/>
    </source>
</evidence>
<dbReference type="Pfam" id="PF01477">
    <property type="entry name" value="PLAT"/>
    <property type="match status" value="1"/>
</dbReference>
<evidence type="ECO:0000256" key="14">
    <source>
        <dbReference type="SAM" id="MobiDB-lite"/>
    </source>
</evidence>
<evidence type="ECO:0000256" key="7">
    <source>
        <dbReference type="ARBA" id="ARBA00023098"/>
    </source>
</evidence>
<name>A0A8C6DW71_MOSMO</name>
<dbReference type="PANTHER" id="PTHR11610">
    <property type="entry name" value="LIPASE"/>
    <property type="match status" value="1"/>
</dbReference>
<proteinExistence type="inferred from homology"/>
<evidence type="ECO:0000256" key="2">
    <source>
        <dbReference type="ARBA" id="ARBA00010701"/>
    </source>
</evidence>
<evidence type="ECO:0000256" key="5">
    <source>
        <dbReference type="ARBA" id="ARBA00022837"/>
    </source>
</evidence>
<reference evidence="16" key="2">
    <citation type="submission" date="2025-09" db="UniProtKB">
        <authorList>
            <consortium name="Ensembl"/>
        </authorList>
    </citation>
    <scope>IDENTIFICATION</scope>
</reference>
<dbReference type="InterPro" id="IPR036392">
    <property type="entry name" value="PLAT/LH2_dom_sf"/>
</dbReference>
<keyword evidence="4 11" id="KW-0479">Metal-binding</keyword>
<dbReference type="Pfam" id="PF00151">
    <property type="entry name" value="Lipase"/>
    <property type="match status" value="1"/>
</dbReference>
<comment type="catalytic activity">
    <reaction evidence="10">
        <text>1,2,3-tri-(9Z-octadecenoyl)-glycerol + H2O = di-(9Z)-octadecenoylglycerol + (9Z)-octadecenoate + H(+)</text>
        <dbReference type="Rhea" id="RHEA:38575"/>
        <dbReference type="ChEBI" id="CHEBI:15377"/>
        <dbReference type="ChEBI" id="CHEBI:15378"/>
        <dbReference type="ChEBI" id="CHEBI:30823"/>
        <dbReference type="ChEBI" id="CHEBI:53753"/>
        <dbReference type="ChEBI" id="CHEBI:75945"/>
    </reaction>
    <physiologicalReaction direction="left-to-right" evidence="10">
        <dbReference type="Rhea" id="RHEA:38576"/>
    </physiologicalReaction>
</comment>
<dbReference type="InterPro" id="IPR016272">
    <property type="entry name" value="Lipase_LIPH"/>
</dbReference>
<dbReference type="GeneTree" id="ENSGT00940000162375"/>
<keyword evidence="3 13" id="KW-0964">Secreted</keyword>
<dbReference type="PIRSF" id="PIRSF000865">
    <property type="entry name" value="Lipoprotein_lipase_LIPH"/>
    <property type="match status" value="1"/>
</dbReference>
<protein>
    <recommendedName>
        <fullName evidence="13">Triacylglycerol lipase</fullName>
        <ecNumber evidence="13">3.1.1.3</ecNumber>
    </recommendedName>
    <alternativeName>
        <fullName evidence="13">Pancreatic lipase</fullName>
    </alternativeName>
</protein>